<dbReference type="RefSeq" id="WP_082345321.1">
    <property type="nucleotide sequence ID" value="NZ_CAJPTR010000015.1"/>
</dbReference>
<dbReference type="EMBL" id="LR584267">
    <property type="protein sequence ID" value="VHO00105.1"/>
    <property type="molecule type" value="Genomic_DNA"/>
</dbReference>
<feature type="region of interest" description="Disordered" evidence="1">
    <location>
        <begin position="1"/>
        <end position="34"/>
    </location>
</feature>
<keyword evidence="4" id="KW-1185">Reference proteome</keyword>
<protein>
    <submittedName>
        <fullName evidence="3">Intracellular chorismate mutase</fullName>
    </submittedName>
</protein>
<dbReference type="InterPro" id="IPR036979">
    <property type="entry name" value="CM_dom_sf"/>
</dbReference>
<evidence type="ECO:0000259" key="2">
    <source>
        <dbReference type="PROSITE" id="PS51168"/>
    </source>
</evidence>
<gene>
    <name evidence="3" type="ORF">LC603019_00471</name>
</gene>
<reference evidence="3 4" key="1">
    <citation type="submission" date="2019-04" db="EMBL/GenBank/DDBJ databases">
        <authorList>
            <person name="Seth-Smith MB H."/>
            <person name="Seth-Smith H."/>
        </authorList>
    </citation>
    <scope>NUCLEOTIDE SEQUENCE [LARGE SCALE GENOMIC DNA]</scope>
    <source>
        <strain evidence="3">USB-603019</strain>
    </source>
</reference>
<dbReference type="NCBIfam" id="NF005894">
    <property type="entry name" value="PRK07857.1"/>
    <property type="match status" value="1"/>
</dbReference>
<dbReference type="InterPro" id="IPR010958">
    <property type="entry name" value="Chorismate_mutase_highGC-bac"/>
</dbReference>
<organism evidence="3 4">
    <name type="scientific">Lawsonella clevelandensis</name>
    <dbReference type="NCBI Taxonomy" id="1528099"/>
    <lineage>
        <taxon>Bacteria</taxon>
        <taxon>Bacillati</taxon>
        <taxon>Actinomycetota</taxon>
        <taxon>Actinomycetes</taxon>
        <taxon>Mycobacteriales</taxon>
        <taxon>Lawsonellaceae</taxon>
        <taxon>Lawsonella</taxon>
    </lineage>
</organism>
<proteinExistence type="predicted"/>
<sequence length="114" mass="12632">MADSTHEPHDLASPVDESTDECLHGDPTGASDELSATEINELRKEIDQLDRTILESIQRRTEISKMIGQTRKKSGGPRLVHNRELKVIERFSALGKEGHQLALLLLRLGRGPLG</sequence>
<dbReference type="SUPFAM" id="SSF48600">
    <property type="entry name" value="Chorismate mutase II"/>
    <property type="match status" value="1"/>
</dbReference>
<dbReference type="OrthoDB" id="4424544at2"/>
<dbReference type="Gene3D" id="1.20.59.10">
    <property type="entry name" value="Chorismate mutase"/>
    <property type="match status" value="1"/>
</dbReference>
<dbReference type="GO" id="GO:0046417">
    <property type="term" value="P:chorismate metabolic process"/>
    <property type="evidence" value="ECO:0007669"/>
    <property type="project" value="InterPro"/>
</dbReference>
<dbReference type="Pfam" id="PF01817">
    <property type="entry name" value="CM_2"/>
    <property type="match status" value="1"/>
</dbReference>
<name>A0A5E3ZVW7_9ACTN</name>
<dbReference type="NCBIfam" id="TIGR01808">
    <property type="entry name" value="CM_M_hiGC-arch"/>
    <property type="match status" value="1"/>
</dbReference>
<evidence type="ECO:0000313" key="3">
    <source>
        <dbReference type="EMBL" id="VHO00105.1"/>
    </source>
</evidence>
<accession>A0A5E3ZVW7</accession>
<dbReference type="InterPro" id="IPR002701">
    <property type="entry name" value="CM_II_prokaryot"/>
</dbReference>
<dbReference type="GO" id="GO:0004106">
    <property type="term" value="F:chorismate mutase activity"/>
    <property type="evidence" value="ECO:0007669"/>
    <property type="project" value="InterPro"/>
</dbReference>
<dbReference type="SMART" id="SM00830">
    <property type="entry name" value="CM_2"/>
    <property type="match status" value="1"/>
</dbReference>
<dbReference type="Proteomes" id="UP000324288">
    <property type="component" value="Chromosome"/>
</dbReference>
<dbReference type="InterPro" id="IPR036263">
    <property type="entry name" value="Chorismate_II_sf"/>
</dbReference>
<dbReference type="GeneID" id="84894456"/>
<evidence type="ECO:0000256" key="1">
    <source>
        <dbReference type="SAM" id="MobiDB-lite"/>
    </source>
</evidence>
<feature type="domain" description="Chorismate mutase" evidence="2">
    <location>
        <begin position="33"/>
        <end position="114"/>
    </location>
</feature>
<dbReference type="AlphaFoldDB" id="A0A5E3ZVW7"/>
<feature type="compositionally biased region" description="Basic and acidic residues" evidence="1">
    <location>
        <begin position="1"/>
        <end position="10"/>
    </location>
</feature>
<evidence type="ECO:0000313" key="4">
    <source>
        <dbReference type="Proteomes" id="UP000324288"/>
    </source>
</evidence>
<dbReference type="PROSITE" id="PS51168">
    <property type="entry name" value="CHORISMATE_MUT_2"/>
    <property type="match status" value="1"/>
</dbReference>